<evidence type="ECO:0000313" key="7">
    <source>
        <dbReference type="EMBL" id="KAL3099706.1"/>
    </source>
</evidence>
<dbReference type="SUPFAM" id="SSF81321">
    <property type="entry name" value="Family A G protein-coupled receptor-like"/>
    <property type="match status" value="1"/>
</dbReference>
<dbReference type="PANTHER" id="PTHR23360:SF5">
    <property type="entry name" value="G-PROTEIN COUPLED RECEPTORS FAMILY 1 PROFILE DOMAIN-CONTAINING PROTEIN"/>
    <property type="match status" value="1"/>
</dbReference>
<keyword evidence="3 5" id="KW-1133">Transmembrane helix</keyword>
<evidence type="ECO:0000256" key="2">
    <source>
        <dbReference type="ARBA" id="ARBA00022692"/>
    </source>
</evidence>
<dbReference type="InterPro" id="IPR047130">
    <property type="entry name" value="7TM_GPCR_Srsx_nematod"/>
</dbReference>
<reference evidence="7 8" key="1">
    <citation type="submission" date="2024-10" db="EMBL/GenBank/DDBJ databases">
        <authorList>
            <person name="Kim D."/>
        </authorList>
    </citation>
    <scope>NUCLEOTIDE SEQUENCE [LARGE SCALE GENOMIC DNA]</scope>
    <source>
        <strain evidence="7">Taebaek</strain>
    </source>
</reference>
<dbReference type="Gene3D" id="1.20.1070.10">
    <property type="entry name" value="Rhodopsin 7-helix transmembrane proteins"/>
    <property type="match status" value="1"/>
</dbReference>
<dbReference type="SMART" id="SM01381">
    <property type="entry name" value="7TM_GPCR_Srsx"/>
    <property type="match status" value="1"/>
</dbReference>
<evidence type="ECO:0000256" key="5">
    <source>
        <dbReference type="SAM" id="Phobius"/>
    </source>
</evidence>
<dbReference type="PROSITE" id="PS50262">
    <property type="entry name" value="G_PROTEIN_RECEP_F1_2"/>
    <property type="match status" value="1"/>
</dbReference>
<evidence type="ECO:0000256" key="1">
    <source>
        <dbReference type="ARBA" id="ARBA00004370"/>
    </source>
</evidence>
<dbReference type="EMBL" id="JBICCN010000039">
    <property type="protein sequence ID" value="KAL3099706.1"/>
    <property type="molecule type" value="Genomic_DNA"/>
</dbReference>
<dbReference type="GO" id="GO:0016020">
    <property type="term" value="C:membrane"/>
    <property type="evidence" value="ECO:0007669"/>
    <property type="project" value="UniProtKB-SubCell"/>
</dbReference>
<dbReference type="CDD" id="cd00637">
    <property type="entry name" value="7tm_classA_rhodopsin-like"/>
    <property type="match status" value="1"/>
</dbReference>
<keyword evidence="8" id="KW-1185">Reference proteome</keyword>
<feature type="transmembrane region" description="Helical" evidence="5">
    <location>
        <begin position="264"/>
        <end position="293"/>
    </location>
</feature>
<evidence type="ECO:0000256" key="3">
    <source>
        <dbReference type="ARBA" id="ARBA00022989"/>
    </source>
</evidence>
<protein>
    <recommendedName>
        <fullName evidence="6">G-protein coupled receptors family 1 profile domain-containing protein</fullName>
    </recommendedName>
</protein>
<feature type="transmembrane region" description="Helical" evidence="5">
    <location>
        <begin position="126"/>
        <end position="150"/>
    </location>
</feature>
<gene>
    <name evidence="7" type="ORF">niasHS_003161</name>
</gene>
<keyword evidence="2 5" id="KW-0812">Transmembrane</keyword>
<feature type="domain" description="G-protein coupled receptors family 1 profile" evidence="6">
    <location>
        <begin position="62"/>
        <end position="335"/>
    </location>
</feature>
<feature type="transmembrane region" description="Helical" evidence="5">
    <location>
        <begin position="313"/>
        <end position="336"/>
    </location>
</feature>
<name>A0ABD2KA04_HETSC</name>
<evidence type="ECO:0000313" key="8">
    <source>
        <dbReference type="Proteomes" id="UP001620645"/>
    </source>
</evidence>
<dbReference type="InterPro" id="IPR017452">
    <property type="entry name" value="GPCR_Rhodpsn_7TM"/>
</dbReference>
<evidence type="ECO:0000259" key="6">
    <source>
        <dbReference type="PROSITE" id="PS50262"/>
    </source>
</evidence>
<evidence type="ECO:0000256" key="4">
    <source>
        <dbReference type="ARBA" id="ARBA00023136"/>
    </source>
</evidence>
<comment type="subcellular location">
    <subcellularLocation>
        <location evidence="1">Membrane</location>
    </subcellularLocation>
</comment>
<proteinExistence type="predicted"/>
<dbReference type="Proteomes" id="UP001620645">
    <property type="component" value="Unassembled WGS sequence"/>
</dbReference>
<accession>A0ABD2KA04</accession>
<dbReference type="AlphaFoldDB" id="A0ABD2KA04"/>
<dbReference type="InterPro" id="IPR000276">
    <property type="entry name" value="GPCR_Rhodpsn"/>
</dbReference>
<comment type="caution">
    <text evidence="7">The sequence shown here is derived from an EMBL/GenBank/DDBJ whole genome shotgun (WGS) entry which is preliminary data.</text>
</comment>
<organism evidence="7 8">
    <name type="scientific">Heterodera schachtii</name>
    <name type="common">Sugarbeet cyst nematode worm</name>
    <name type="synonym">Tylenchus schachtii</name>
    <dbReference type="NCBI Taxonomy" id="97005"/>
    <lineage>
        <taxon>Eukaryota</taxon>
        <taxon>Metazoa</taxon>
        <taxon>Ecdysozoa</taxon>
        <taxon>Nematoda</taxon>
        <taxon>Chromadorea</taxon>
        <taxon>Rhabditida</taxon>
        <taxon>Tylenchina</taxon>
        <taxon>Tylenchomorpha</taxon>
        <taxon>Tylenchoidea</taxon>
        <taxon>Heteroderidae</taxon>
        <taxon>Heteroderinae</taxon>
        <taxon>Heterodera</taxon>
    </lineage>
</organism>
<sequence>MLYSPLLHQFIVANCSFQAQVAIVESGGNIKSIDNRHKMGIWSPIWPLILLPGILALVSVLFNFSLILVSFTKIKDHKVCNWLLAFDSFCQLFFVVPFLVNFLASVLQYTTVDYRICAGTLMVSTLASYASFLAIYLISAERLLIVLFPIKMNWIKEQTIQRFSLFFSLFSILFGVIMVFNIYGEFTIITTNFERFVFCNSGLYMDVLNANVSIIILSLCVLNYVGISIKILWRYVKFQLKKTNNLATIVPTSDHSMRRMLRSVFLLSSVILIGWLIGTVFRNLLIFLLFKLINSLFGGDKSQEASFIQNLSTVSSVLLTSIPILASASGAPILMLSQNYREAYKKLLKRNSPSAVGPLFTN</sequence>
<feature type="transmembrane region" description="Helical" evidence="5">
    <location>
        <begin position="83"/>
        <end position="106"/>
    </location>
</feature>
<feature type="transmembrane region" description="Helical" evidence="5">
    <location>
        <begin position="162"/>
        <end position="183"/>
    </location>
</feature>
<feature type="transmembrane region" description="Helical" evidence="5">
    <location>
        <begin position="212"/>
        <end position="233"/>
    </location>
</feature>
<feature type="transmembrane region" description="Helical" evidence="5">
    <location>
        <begin position="45"/>
        <end position="71"/>
    </location>
</feature>
<keyword evidence="4 5" id="KW-0472">Membrane</keyword>
<dbReference type="PANTHER" id="PTHR23360">
    <property type="entry name" value="G-PROTEIN COUPLED RECEPTORS FAMILY 1 PROFILE DOMAIN-CONTAINING PROTEIN-RELATED"/>
    <property type="match status" value="1"/>
</dbReference>